<protein>
    <submittedName>
        <fullName evidence="1">Uncharacterized protein</fullName>
    </submittedName>
</protein>
<keyword evidence="2" id="KW-1185">Reference proteome</keyword>
<dbReference type="Proteomes" id="UP001064048">
    <property type="component" value="Chromosome 14"/>
</dbReference>
<dbReference type="EMBL" id="CM046114">
    <property type="protein sequence ID" value="KAI8420018.1"/>
    <property type="molecule type" value="Genomic_DNA"/>
</dbReference>
<organism evidence="1 2">
    <name type="scientific">Choristoneura fumiferana</name>
    <name type="common">Spruce budworm moth</name>
    <name type="synonym">Archips fumiferana</name>
    <dbReference type="NCBI Taxonomy" id="7141"/>
    <lineage>
        <taxon>Eukaryota</taxon>
        <taxon>Metazoa</taxon>
        <taxon>Ecdysozoa</taxon>
        <taxon>Arthropoda</taxon>
        <taxon>Hexapoda</taxon>
        <taxon>Insecta</taxon>
        <taxon>Pterygota</taxon>
        <taxon>Neoptera</taxon>
        <taxon>Endopterygota</taxon>
        <taxon>Lepidoptera</taxon>
        <taxon>Glossata</taxon>
        <taxon>Ditrysia</taxon>
        <taxon>Tortricoidea</taxon>
        <taxon>Tortricidae</taxon>
        <taxon>Tortricinae</taxon>
        <taxon>Choristoneura</taxon>
    </lineage>
</organism>
<proteinExistence type="predicted"/>
<accession>A0ACC0J7D3</accession>
<gene>
    <name evidence="1" type="ORF">MSG28_008614</name>
</gene>
<reference evidence="1 2" key="1">
    <citation type="journal article" date="2022" name="Genome Biol. Evol.">
        <title>The Spruce Budworm Genome: Reconstructing the Evolutionary History of Antifreeze Proteins.</title>
        <authorList>
            <person name="Beliveau C."/>
            <person name="Gagne P."/>
            <person name="Picq S."/>
            <person name="Vernygora O."/>
            <person name="Keeling C.I."/>
            <person name="Pinkney K."/>
            <person name="Doucet D."/>
            <person name="Wen F."/>
            <person name="Johnston J.S."/>
            <person name="Maaroufi H."/>
            <person name="Boyle B."/>
            <person name="Laroche J."/>
            <person name="Dewar K."/>
            <person name="Juretic N."/>
            <person name="Blackburn G."/>
            <person name="Nisole A."/>
            <person name="Brunet B."/>
            <person name="Brandao M."/>
            <person name="Lumley L."/>
            <person name="Duan J."/>
            <person name="Quan G."/>
            <person name="Lucarotti C.J."/>
            <person name="Roe A.D."/>
            <person name="Sperling F.A.H."/>
            <person name="Levesque R.C."/>
            <person name="Cusson M."/>
        </authorList>
    </citation>
    <scope>NUCLEOTIDE SEQUENCE [LARGE SCALE GENOMIC DNA]</scope>
    <source>
        <strain evidence="1">Glfc:IPQL:Cfum</strain>
    </source>
</reference>
<evidence type="ECO:0000313" key="2">
    <source>
        <dbReference type="Proteomes" id="UP001064048"/>
    </source>
</evidence>
<sequence length="381" mass="42314">MAVNVYSTNVTSENLSRHDMLAWVNDCLQSSFAKIEELCTGAAYCQFMDMLFPGSVPMKRIKFKTNLEHEYIQNFKILQAAFKKMQVDKVIPVDKLIKGRFQDNFEFLQWFKKFFDANYDGREYDAFDARGGFTIGSGACESGVPLCAGALAPAAAPAAPRARRAAPALHSGSMHQPTTLHTLPSTDPHSEKFSISCHIVPIDKLVKGRFQDNFEFLQWFKKFFDANYGGTEYDALAQREGLPMGHGGASAPRGAAKKPAAPVARVPARPQTIGKANSAVRSPPVNLSRLNQSAKGDSKALDELNLQVNELKATVDGLEKERDFYFGKLRDIEVICQEMEEQQNGPIIQKILDILYATEDGFAPPEEIDGDNPHPPEEDEY</sequence>
<evidence type="ECO:0000313" key="1">
    <source>
        <dbReference type="EMBL" id="KAI8420018.1"/>
    </source>
</evidence>
<comment type="caution">
    <text evidence="1">The sequence shown here is derived from an EMBL/GenBank/DDBJ whole genome shotgun (WGS) entry which is preliminary data.</text>
</comment>
<name>A0ACC0J7D3_CHOFU</name>